<organism evidence="1">
    <name type="scientific">Oryza meridionalis</name>
    <dbReference type="NCBI Taxonomy" id="40149"/>
    <lineage>
        <taxon>Eukaryota</taxon>
        <taxon>Viridiplantae</taxon>
        <taxon>Streptophyta</taxon>
        <taxon>Embryophyta</taxon>
        <taxon>Tracheophyta</taxon>
        <taxon>Spermatophyta</taxon>
        <taxon>Magnoliopsida</taxon>
        <taxon>Liliopsida</taxon>
        <taxon>Poales</taxon>
        <taxon>Poaceae</taxon>
        <taxon>BOP clade</taxon>
        <taxon>Oryzoideae</taxon>
        <taxon>Oryzeae</taxon>
        <taxon>Oryzinae</taxon>
        <taxon>Oryza</taxon>
    </lineage>
</organism>
<sequence length="75" mass="8337">MLEITIEDVDHILGVPSEGVELVEVPRAIQANVDAPKDKDKNEALQATKAALYKENQLGYLNPKSSQEVYRQFPA</sequence>
<accession>A0A0E0D135</accession>
<reference evidence="1" key="1">
    <citation type="submission" date="2015-04" db="UniProtKB">
        <authorList>
            <consortium name="EnsemblPlants"/>
        </authorList>
    </citation>
    <scope>IDENTIFICATION</scope>
</reference>
<dbReference type="EnsemblPlants" id="OMERI03G16830.1">
    <property type="protein sequence ID" value="OMERI03G16830.1"/>
    <property type="gene ID" value="OMERI03G16830"/>
</dbReference>
<evidence type="ECO:0000313" key="1">
    <source>
        <dbReference type="EnsemblPlants" id="OMERI03G16830.1"/>
    </source>
</evidence>
<keyword evidence="2" id="KW-1185">Reference proteome</keyword>
<reference evidence="1" key="2">
    <citation type="submission" date="2018-05" db="EMBL/GenBank/DDBJ databases">
        <title>OmerRS3 (Oryza meridionalis Reference Sequence Version 3).</title>
        <authorList>
            <person name="Zhang J."/>
            <person name="Kudrna D."/>
            <person name="Lee S."/>
            <person name="Talag J."/>
            <person name="Welchert J."/>
            <person name="Wing R.A."/>
        </authorList>
    </citation>
    <scope>NUCLEOTIDE SEQUENCE [LARGE SCALE GENOMIC DNA]</scope>
    <source>
        <strain evidence="1">cv. OR44</strain>
    </source>
</reference>
<protein>
    <submittedName>
        <fullName evidence="1">Uncharacterized protein</fullName>
    </submittedName>
</protein>
<name>A0A0E0D135_9ORYZ</name>
<dbReference type="AlphaFoldDB" id="A0A0E0D135"/>
<evidence type="ECO:0000313" key="2">
    <source>
        <dbReference type="Proteomes" id="UP000008021"/>
    </source>
</evidence>
<dbReference type="Proteomes" id="UP000008021">
    <property type="component" value="Chromosome 3"/>
</dbReference>
<dbReference type="HOGENOM" id="CLU_2675240_0_0_1"/>
<dbReference type="Gramene" id="OMERI03G16830.1">
    <property type="protein sequence ID" value="OMERI03G16830.1"/>
    <property type="gene ID" value="OMERI03G16830"/>
</dbReference>
<proteinExistence type="predicted"/>